<sequence>MRSLPTQRAAAAAVLLALPLSLAACSSSSSKPDKVDSSTPAASSSSKVPGSGDSSATGGTSAGEEGKPSKAQVAAGMTDYFVGKGVPRSLVNDVAGCVADKGYTQFSDSTLRALKNGKVGKLNPLDAGKLTKVTTNCLAGGKGASLPSSVG</sequence>
<feature type="region of interest" description="Disordered" evidence="1">
    <location>
        <begin position="25"/>
        <end position="71"/>
    </location>
</feature>
<name>A0A916TAW4_9MICO</name>
<keyword evidence="4" id="KW-1185">Reference proteome</keyword>
<dbReference type="RefSeq" id="WP_188837988.1">
    <property type="nucleotide sequence ID" value="NZ_BMHI01000005.1"/>
</dbReference>
<gene>
    <name evidence="3" type="ORF">GCM10011492_31310</name>
</gene>
<evidence type="ECO:0000256" key="1">
    <source>
        <dbReference type="SAM" id="MobiDB-lite"/>
    </source>
</evidence>
<feature type="signal peptide" evidence="2">
    <location>
        <begin position="1"/>
        <end position="23"/>
    </location>
</feature>
<dbReference type="AlphaFoldDB" id="A0A916TAW4"/>
<dbReference type="EMBL" id="BMHI01000005">
    <property type="protein sequence ID" value="GGB38305.1"/>
    <property type="molecule type" value="Genomic_DNA"/>
</dbReference>
<comment type="caution">
    <text evidence="3">The sequence shown here is derived from an EMBL/GenBank/DDBJ whole genome shotgun (WGS) entry which is preliminary data.</text>
</comment>
<feature type="compositionally biased region" description="Low complexity" evidence="1">
    <location>
        <begin position="37"/>
        <end position="63"/>
    </location>
</feature>
<dbReference type="Proteomes" id="UP000636793">
    <property type="component" value="Unassembled WGS sequence"/>
</dbReference>
<reference evidence="3" key="2">
    <citation type="submission" date="2020-09" db="EMBL/GenBank/DDBJ databases">
        <authorList>
            <person name="Sun Q."/>
            <person name="Zhou Y."/>
        </authorList>
    </citation>
    <scope>NUCLEOTIDE SEQUENCE</scope>
    <source>
        <strain evidence="3">CGMCC 1.15085</strain>
    </source>
</reference>
<accession>A0A916TAW4</accession>
<evidence type="ECO:0000256" key="2">
    <source>
        <dbReference type="SAM" id="SignalP"/>
    </source>
</evidence>
<proteinExistence type="predicted"/>
<keyword evidence="2" id="KW-0732">Signal</keyword>
<evidence type="ECO:0008006" key="5">
    <source>
        <dbReference type="Google" id="ProtNLM"/>
    </source>
</evidence>
<organism evidence="3 4">
    <name type="scientific">Flexivirga endophytica</name>
    <dbReference type="NCBI Taxonomy" id="1849103"/>
    <lineage>
        <taxon>Bacteria</taxon>
        <taxon>Bacillati</taxon>
        <taxon>Actinomycetota</taxon>
        <taxon>Actinomycetes</taxon>
        <taxon>Micrococcales</taxon>
        <taxon>Dermacoccaceae</taxon>
        <taxon>Flexivirga</taxon>
    </lineage>
</organism>
<dbReference type="PROSITE" id="PS51257">
    <property type="entry name" value="PROKAR_LIPOPROTEIN"/>
    <property type="match status" value="1"/>
</dbReference>
<evidence type="ECO:0000313" key="3">
    <source>
        <dbReference type="EMBL" id="GGB38305.1"/>
    </source>
</evidence>
<feature type="chain" id="PRO_5038634795" description="DUF732 domain-containing protein" evidence="2">
    <location>
        <begin position="24"/>
        <end position="151"/>
    </location>
</feature>
<evidence type="ECO:0000313" key="4">
    <source>
        <dbReference type="Proteomes" id="UP000636793"/>
    </source>
</evidence>
<reference evidence="3" key="1">
    <citation type="journal article" date="2014" name="Int. J. Syst. Evol. Microbiol.">
        <title>Complete genome sequence of Corynebacterium casei LMG S-19264T (=DSM 44701T), isolated from a smear-ripened cheese.</title>
        <authorList>
            <consortium name="US DOE Joint Genome Institute (JGI-PGF)"/>
            <person name="Walter F."/>
            <person name="Albersmeier A."/>
            <person name="Kalinowski J."/>
            <person name="Ruckert C."/>
        </authorList>
    </citation>
    <scope>NUCLEOTIDE SEQUENCE</scope>
    <source>
        <strain evidence="3">CGMCC 1.15085</strain>
    </source>
</reference>
<protein>
    <recommendedName>
        <fullName evidence="5">DUF732 domain-containing protein</fullName>
    </recommendedName>
</protein>